<feature type="compositionally biased region" description="Low complexity" evidence="1">
    <location>
        <begin position="47"/>
        <end position="69"/>
    </location>
</feature>
<feature type="region of interest" description="Disordered" evidence="1">
    <location>
        <begin position="238"/>
        <end position="257"/>
    </location>
</feature>
<dbReference type="EMBL" id="FO082272">
    <property type="protein sequence ID" value="CCO66115.1"/>
    <property type="molecule type" value="Genomic_DNA"/>
</dbReference>
<evidence type="ECO:0000313" key="3">
    <source>
        <dbReference type="EMBL" id="CCO66115.1"/>
    </source>
</evidence>
<feature type="region of interest" description="Disordered" evidence="1">
    <location>
        <begin position="37"/>
        <end position="71"/>
    </location>
</feature>
<name>K8F1Z0_9CHLO</name>
<sequence>MMTFAREGNFFFTSSRNTQLTKEELFLHKFQSVMRRRKKGVDDDAKTTTTTKKVSSKSSSSNKSSTSGSKARKRKDLVAIGNILKCLFLFAGILLGLSMVGVKRQREERQQQRVTTSSFPPEEQMKELEKAREMLRANYVQAYDAIENEFNVFSNQKMLDVYADMFSESLGEEARAAIWERATEKFYSRAEYSSADGERARRQREAHGTFAPEVSAKKEFAADDPKRFKRLVELVRDKMENGAPPKEGEQKGEKDVEVTMRAETKKAARSAALTAFVFEVLQTLQEEGSSYFAEKAPDFDHV</sequence>
<dbReference type="KEGG" id="bpg:Bathy07g01680"/>
<evidence type="ECO:0000313" key="4">
    <source>
        <dbReference type="Proteomes" id="UP000198341"/>
    </source>
</evidence>
<keyword evidence="4" id="KW-1185">Reference proteome</keyword>
<dbReference type="Proteomes" id="UP000198341">
    <property type="component" value="Chromosome 7"/>
</dbReference>
<keyword evidence="2" id="KW-1133">Transmembrane helix</keyword>
<evidence type="ECO:0000256" key="1">
    <source>
        <dbReference type="SAM" id="MobiDB-lite"/>
    </source>
</evidence>
<accession>K8F1Z0</accession>
<evidence type="ECO:0000256" key="2">
    <source>
        <dbReference type="SAM" id="Phobius"/>
    </source>
</evidence>
<gene>
    <name evidence="3" type="ORF">Bathy07g01680</name>
</gene>
<reference evidence="3 4" key="1">
    <citation type="submission" date="2011-10" db="EMBL/GenBank/DDBJ databases">
        <authorList>
            <person name="Genoscope - CEA"/>
        </authorList>
    </citation>
    <scope>NUCLEOTIDE SEQUENCE [LARGE SCALE GENOMIC DNA]</scope>
    <source>
        <strain evidence="3 4">RCC 1105</strain>
    </source>
</reference>
<evidence type="ECO:0008006" key="5">
    <source>
        <dbReference type="Google" id="ProtNLM"/>
    </source>
</evidence>
<proteinExistence type="predicted"/>
<dbReference type="RefSeq" id="XP_007512027.1">
    <property type="nucleotide sequence ID" value="XM_007511965.1"/>
</dbReference>
<protein>
    <recommendedName>
        <fullName evidence="5">Transmembrane protein</fullName>
    </recommendedName>
</protein>
<feature type="transmembrane region" description="Helical" evidence="2">
    <location>
        <begin position="77"/>
        <end position="102"/>
    </location>
</feature>
<dbReference type="AlphaFoldDB" id="K8F1Z0"/>
<organism evidence="3 4">
    <name type="scientific">Bathycoccus prasinos</name>
    <dbReference type="NCBI Taxonomy" id="41875"/>
    <lineage>
        <taxon>Eukaryota</taxon>
        <taxon>Viridiplantae</taxon>
        <taxon>Chlorophyta</taxon>
        <taxon>Mamiellophyceae</taxon>
        <taxon>Mamiellales</taxon>
        <taxon>Bathycoccaceae</taxon>
        <taxon>Bathycoccus</taxon>
    </lineage>
</organism>
<dbReference type="GeneID" id="19014658"/>
<keyword evidence="2" id="KW-0812">Transmembrane</keyword>
<keyword evidence="2" id="KW-0472">Membrane</keyword>